<proteinExistence type="predicted"/>
<evidence type="ECO:0000313" key="2">
    <source>
        <dbReference type="EMBL" id="MBT1699235.1"/>
    </source>
</evidence>
<dbReference type="AlphaFoldDB" id="A0AAP2GQR5"/>
<dbReference type="Proteomes" id="UP001319200">
    <property type="component" value="Unassembled WGS sequence"/>
</dbReference>
<organism evidence="2 3">
    <name type="scientific">Chryseosolibacter histidini</name>
    <dbReference type="NCBI Taxonomy" id="2782349"/>
    <lineage>
        <taxon>Bacteria</taxon>
        <taxon>Pseudomonadati</taxon>
        <taxon>Bacteroidota</taxon>
        <taxon>Cytophagia</taxon>
        <taxon>Cytophagales</taxon>
        <taxon>Chryseotaleaceae</taxon>
        <taxon>Chryseosolibacter</taxon>
    </lineage>
</organism>
<comment type="caution">
    <text evidence="2">The sequence shown here is derived from an EMBL/GenBank/DDBJ whole genome shotgun (WGS) entry which is preliminary data.</text>
</comment>
<keyword evidence="1" id="KW-0175">Coiled coil</keyword>
<evidence type="ECO:0000256" key="1">
    <source>
        <dbReference type="SAM" id="Coils"/>
    </source>
</evidence>
<reference evidence="2 3" key="1">
    <citation type="submission" date="2021-05" db="EMBL/GenBank/DDBJ databases">
        <title>A Polyphasic approach of four new species of the genus Ohtaekwangia: Ohtaekwangia histidinii sp. nov., Ohtaekwangia cretensis sp. nov., Ohtaekwangia indiensis sp. nov., Ohtaekwangia reichenbachii sp. nov. from diverse environment.</title>
        <authorList>
            <person name="Octaviana S."/>
        </authorList>
    </citation>
    <scope>NUCLEOTIDE SEQUENCE [LARGE SCALE GENOMIC DNA]</scope>
    <source>
        <strain evidence="2 3">PWU4</strain>
    </source>
</reference>
<name>A0AAP2GQR5_9BACT</name>
<sequence>MISGVILIIASTAITLLSLWESEFSKTKTKIPENETEEEKRTRLEEKLQQARTIRVKIISSVFVVITLVLMLWELDAAEDEKELQHLQDAQRYSRDSLIHVSERAADSAEWKNYVNELRSRFTNEESNFTVVNQSLVKKSRSDSAHYKKQQELSDKLIKTQEVLIDSMVDHFNQLNLPLSPMELSYQIRFDGKQLGNNFAKIKRRALQIVDQHARNNKQQDGTHTVIEEYDKSFTVMFESADVLDSVMGVTYVDMRLYQKLDYGERILDFCMNRPGYRATFTNKYPHWTINTKTDEVIVNFTTSKEDYITTVNGMSSIGQLPGSFLSFDFEALEKFELHSIAVISGDTKRVFCKLELEAFYNDPVVKECGGQWYKIKGIGE</sequence>
<protein>
    <submittedName>
        <fullName evidence="2">Uncharacterized protein</fullName>
    </submittedName>
</protein>
<accession>A0AAP2GQR5</accession>
<feature type="coiled-coil region" evidence="1">
    <location>
        <begin position="34"/>
        <end position="90"/>
    </location>
</feature>
<dbReference type="RefSeq" id="WP_254167012.1">
    <property type="nucleotide sequence ID" value="NZ_JAHESF010000023.1"/>
</dbReference>
<keyword evidence="3" id="KW-1185">Reference proteome</keyword>
<evidence type="ECO:0000313" key="3">
    <source>
        <dbReference type="Proteomes" id="UP001319200"/>
    </source>
</evidence>
<gene>
    <name evidence="2" type="ORF">KK083_20225</name>
</gene>
<dbReference type="EMBL" id="JAHESF010000023">
    <property type="protein sequence ID" value="MBT1699235.1"/>
    <property type="molecule type" value="Genomic_DNA"/>
</dbReference>